<evidence type="ECO:0000313" key="7">
    <source>
        <dbReference type="EMBL" id="MBB6099136.1"/>
    </source>
</evidence>
<keyword evidence="8" id="KW-1185">Reference proteome</keyword>
<dbReference type="GO" id="GO:0015920">
    <property type="term" value="P:lipopolysaccharide transport"/>
    <property type="evidence" value="ECO:0007669"/>
    <property type="project" value="TreeGrafter"/>
</dbReference>
<dbReference type="AlphaFoldDB" id="A0A841I247"/>
<dbReference type="PANTHER" id="PTHR33529:SF2">
    <property type="entry name" value="LIPOPOLYSACCHARIDE EXPORT SYSTEM PERMEASE PROTEIN LPTG"/>
    <property type="match status" value="1"/>
</dbReference>
<feature type="transmembrane region" description="Helical" evidence="6">
    <location>
        <begin position="303"/>
        <end position="321"/>
    </location>
</feature>
<evidence type="ECO:0000256" key="4">
    <source>
        <dbReference type="ARBA" id="ARBA00022989"/>
    </source>
</evidence>
<keyword evidence="2" id="KW-1003">Cell membrane</keyword>
<dbReference type="EMBL" id="JACHHG010000009">
    <property type="protein sequence ID" value="MBB6099136.1"/>
    <property type="molecule type" value="Genomic_DNA"/>
</dbReference>
<evidence type="ECO:0000313" key="8">
    <source>
        <dbReference type="Proteomes" id="UP000569951"/>
    </source>
</evidence>
<feature type="transmembrane region" description="Helical" evidence="6">
    <location>
        <begin position="12"/>
        <end position="33"/>
    </location>
</feature>
<keyword evidence="5 6" id="KW-0472">Membrane</keyword>
<dbReference type="InterPro" id="IPR005495">
    <property type="entry name" value="LptG/LptF_permease"/>
</dbReference>
<dbReference type="GO" id="GO:0043190">
    <property type="term" value="C:ATP-binding cassette (ABC) transporter complex"/>
    <property type="evidence" value="ECO:0007669"/>
    <property type="project" value="TreeGrafter"/>
</dbReference>
<evidence type="ECO:0000256" key="1">
    <source>
        <dbReference type="ARBA" id="ARBA00004651"/>
    </source>
</evidence>
<keyword evidence="3 6" id="KW-0812">Transmembrane</keyword>
<evidence type="ECO:0000256" key="3">
    <source>
        <dbReference type="ARBA" id="ARBA00022692"/>
    </source>
</evidence>
<feature type="transmembrane region" description="Helical" evidence="6">
    <location>
        <begin position="100"/>
        <end position="119"/>
    </location>
</feature>
<name>A0A841I247_9DEIO</name>
<protein>
    <submittedName>
        <fullName evidence="7">Lipopolysaccharide export system permease protein</fullName>
    </submittedName>
</protein>
<evidence type="ECO:0000256" key="6">
    <source>
        <dbReference type="SAM" id="Phobius"/>
    </source>
</evidence>
<evidence type="ECO:0000256" key="5">
    <source>
        <dbReference type="ARBA" id="ARBA00023136"/>
    </source>
</evidence>
<feature type="transmembrane region" description="Helical" evidence="6">
    <location>
        <begin position="328"/>
        <end position="349"/>
    </location>
</feature>
<sequence length="380" mass="41699">MRLQKYILRELIPPFLTGTALYTVVFLFGYFYVSSQWLTGVPLGLVGKWIAYQVPDTLVKVFPMAVVLMVVVSFGRLATERELTAMQSGGLSLTRVSLPAVVLALFVSAGSLWLSEWVVPQANIQTRSLYWDEMQSGRGGGLSQLAGRPIDLGEGKELFFASYDEASRRMNGVRIQQWDGRTATVVLADSGTYEGSEIQLTGYQVYRVNYEGVKALADLPETASFDRYRAAVQNIFQAANIAPSPDASTTIVVGNSRAESIARFADAISADSASISGQYRRMIDPQLNPKERRDARIEFHTKLALPLGNLVLLLVSLPLAIRYGRTTGLALGISVIIVALYYLTVLLGRSLASVGLLPPEVAVWLPNLAFVLLGWRMLRA</sequence>
<accession>A0A841I247</accession>
<comment type="subcellular location">
    <subcellularLocation>
        <location evidence="1">Cell membrane</location>
        <topology evidence="1">Multi-pass membrane protein</topology>
    </subcellularLocation>
</comment>
<feature type="transmembrane region" description="Helical" evidence="6">
    <location>
        <begin position="361"/>
        <end position="378"/>
    </location>
</feature>
<dbReference type="Proteomes" id="UP000569951">
    <property type="component" value="Unassembled WGS sequence"/>
</dbReference>
<dbReference type="Pfam" id="PF03739">
    <property type="entry name" value="LptF_LptG"/>
    <property type="match status" value="1"/>
</dbReference>
<gene>
    <name evidence="7" type="ORF">HNR42_002572</name>
</gene>
<comment type="caution">
    <text evidence="7">The sequence shown here is derived from an EMBL/GenBank/DDBJ whole genome shotgun (WGS) entry which is preliminary data.</text>
</comment>
<evidence type="ECO:0000256" key="2">
    <source>
        <dbReference type="ARBA" id="ARBA00022475"/>
    </source>
</evidence>
<organism evidence="7 8">
    <name type="scientific">Deinobacterium chartae</name>
    <dbReference type="NCBI Taxonomy" id="521158"/>
    <lineage>
        <taxon>Bacteria</taxon>
        <taxon>Thermotogati</taxon>
        <taxon>Deinococcota</taxon>
        <taxon>Deinococci</taxon>
        <taxon>Deinococcales</taxon>
        <taxon>Deinococcaceae</taxon>
        <taxon>Deinobacterium</taxon>
    </lineage>
</organism>
<dbReference type="RefSeq" id="WP_183987882.1">
    <property type="nucleotide sequence ID" value="NZ_JACHHG010000009.1"/>
</dbReference>
<dbReference type="PANTHER" id="PTHR33529">
    <property type="entry name" value="SLR0882 PROTEIN-RELATED"/>
    <property type="match status" value="1"/>
</dbReference>
<proteinExistence type="predicted"/>
<reference evidence="7 8" key="1">
    <citation type="submission" date="2020-08" db="EMBL/GenBank/DDBJ databases">
        <title>Genomic Encyclopedia of Type Strains, Phase IV (KMG-IV): sequencing the most valuable type-strain genomes for metagenomic binning, comparative biology and taxonomic classification.</title>
        <authorList>
            <person name="Goeker M."/>
        </authorList>
    </citation>
    <scope>NUCLEOTIDE SEQUENCE [LARGE SCALE GENOMIC DNA]</scope>
    <source>
        <strain evidence="7 8">DSM 21458</strain>
    </source>
</reference>
<keyword evidence="4 6" id="KW-1133">Transmembrane helix</keyword>